<feature type="compositionally biased region" description="Low complexity" evidence="6">
    <location>
        <begin position="524"/>
        <end position="535"/>
    </location>
</feature>
<feature type="compositionally biased region" description="Low complexity" evidence="6">
    <location>
        <begin position="548"/>
        <end position="559"/>
    </location>
</feature>
<dbReference type="GO" id="GO:0007088">
    <property type="term" value="P:regulation of mitotic nuclear division"/>
    <property type="evidence" value="ECO:0007669"/>
    <property type="project" value="TreeGrafter"/>
</dbReference>
<evidence type="ECO:0000256" key="6">
    <source>
        <dbReference type="SAM" id="MobiDB-lite"/>
    </source>
</evidence>
<feature type="compositionally biased region" description="Polar residues" evidence="6">
    <location>
        <begin position="265"/>
        <end position="274"/>
    </location>
</feature>
<dbReference type="GO" id="GO:0019901">
    <property type="term" value="F:protein kinase binding"/>
    <property type="evidence" value="ECO:0007669"/>
    <property type="project" value="TreeGrafter"/>
</dbReference>
<evidence type="ECO:0000313" key="7">
    <source>
        <dbReference type="EMBL" id="KAJ8050756.1"/>
    </source>
</evidence>
<keyword evidence="4" id="KW-0498">Mitosis</keyword>
<evidence type="ECO:0000256" key="4">
    <source>
        <dbReference type="ARBA" id="ARBA00022776"/>
    </source>
</evidence>
<name>A0A9Q1CSU6_HOLLE</name>
<proteinExistence type="inferred from homology"/>
<protein>
    <recommendedName>
        <fullName evidence="2">Protein aurora borealis</fullName>
    </recommendedName>
</protein>
<feature type="compositionally biased region" description="Basic and acidic residues" evidence="6">
    <location>
        <begin position="309"/>
        <end position="323"/>
    </location>
</feature>
<feature type="compositionally biased region" description="Low complexity" evidence="6">
    <location>
        <begin position="215"/>
        <end position="228"/>
    </location>
</feature>
<feature type="region of interest" description="Disordered" evidence="6">
    <location>
        <begin position="255"/>
        <end position="274"/>
    </location>
</feature>
<feature type="compositionally biased region" description="Polar residues" evidence="6">
    <location>
        <begin position="505"/>
        <end position="523"/>
    </location>
</feature>
<keyword evidence="5" id="KW-0131">Cell cycle</keyword>
<feature type="compositionally biased region" description="Basic and acidic residues" evidence="6">
    <location>
        <begin position="388"/>
        <end position="407"/>
    </location>
</feature>
<feature type="region of interest" description="Disordered" evidence="6">
    <location>
        <begin position="130"/>
        <end position="156"/>
    </location>
</feature>
<feature type="region of interest" description="Disordered" evidence="6">
    <location>
        <begin position="502"/>
        <end position="559"/>
    </location>
</feature>
<dbReference type="GO" id="GO:0005634">
    <property type="term" value="C:nucleus"/>
    <property type="evidence" value="ECO:0007669"/>
    <property type="project" value="TreeGrafter"/>
</dbReference>
<comment type="similarity">
    <text evidence="1">Belongs to the BORA family.</text>
</comment>
<dbReference type="GO" id="GO:0005737">
    <property type="term" value="C:cytoplasm"/>
    <property type="evidence" value="ECO:0007669"/>
    <property type="project" value="TreeGrafter"/>
</dbReference>
<keyword evidence="8" id="KW-1185">Reference proteome</keyword>
<dbReference type="InterPro" id="IPR023252">
    <property type="entry name" value="Aurora_borealis_protein"/>
</dbReference>
<evidence type="ECO:0000256" key="3">
    <source>
        <dbReference type="ARBA" id="ARBA00022618"/>
    </source>
</evidence>
<dbReference type="PANTHER" id="PTHR14728:SF2">
    <property type="entry name" value="PROTEIN AURORA BOREALIS"/>
    <property type="match status" value="1"/>
</dbReference>
<dbReference type="OrthoDB" id="10020858at2759"/>
<dbReference type="PANTHER" id="PTHR14728">
    <property type="entry name" value="PROTEIN AURORA BOREALIS"/>
    <property type="match status" value="1"/>
</dbReference>
<keyword evidence="3" id="KW-0132">Cell division</keyword>
<feature type="region of interest" description="Disordered" evidence="6">
    <location>
        <begin position="304"/>
        <end position="420"/>
    </location>
</feature>
<dbReference type="Pfam" id="PF15280">
    <property type="entry name" value="BORA_N"/>
    <property type="match status" value="1"/>
</dbReference>
<dbReference type="Proteomes" id="UP001152320">
    <property type="component" value="Chromosome 1"/>
</dbReference>
<accession>A0A9Q1CSU6</accession>
<evidence type="ECO:0000256" key="1">
    <source>
        <dbReference type="ARBA" id="ARBA00010963"/>
    </source>
</evidence>
<dbReference type="GO" id="GO:0060236">
    <property type="term" value="P:regulation of mitotic spindle organization"/>
    <property type="evidence" value="ECO:0007669"/>
    <property type="project" value="TreeGrafter"/>
</dbReference>
<sequence>MFVKMANFLSSQLVTMEDETTSSSNLTFNPFEAESLDSLHLPTFSPSVFSTKVRTPSSSKKKPGEFRWSIDQLASLYPADIDESQPQEEPQLDQETEEKVQHTISQFFAQKLHVPSPWSEPRQVKIKYSKSPLSISSSQPHLDDASPVLPKERVVDSPPVPSCGVDAICQTVISLPVNFDLMALLGDQFKPYSETEEDSNPLSFSHRRKLFPFSDSSHSLTPNSSNSLKRSDSPSSARALPSPDISPVQNVEDGKMVCEPKTPGSAGSQLSSSPLVLKMAPGVCTPYTPKRPPPHMANLGTPLLSPICKDSETPRTGKPDKRAQSVSFASKLFFSTDLPSSSPKNGKRQEELDFTRGETPDPVPGLEDTESSMDIPPTPADHPCNHQSTKDEKFDSEVEQEKGRYSRSEPFTSLYGDGDRNFDHDKLTSTQLEEGNSGNDLTFDLTMNEANLTAMETSSMHIMANFPLSSSNFLSSHQKLLQEESLPHPKMKPPVSEGDVAALSTIPNSQGPTDSGYGTHSLPSTGVSVAVTSSSQLQETGHLPVRTLSSSGSLPSLSF</sequence>
<feature type="region of interest" description="Disordered" evidence="6">
    <location>
        <begin position="215"/>
        <end position="250"/>
    </location>
</feature>
<organism evidence="7 8">
    <name type="scientific">Holothuria leucospilota</name>
    <name type="common">Black long sea cucumber</name>
    <name type="synonym">Mertensiothuria leucospilota</name>
    <dbReference type="NCBI Taxonomy" id="206669"/>
    <lineage>
        <taxon>Eukaryota</taxon>
        <taxon>Metazoa</taxon>
        <taxon>Echinodermata</taxon>
        <taxon>Eleutherozoa</taxon>
        <taxon>Echinozoa</taxon>
        <taxon>Holothuroidea</taxon>
        <taxon>Aspidochirotacea</taxon>
        <taxon>Aspidochirotida</taxon>
        <taxon>Holothuriidae</taxon>
        <taxon>Holothuria</taxon>
    </lineage>
</organism>
<dbReference type="GO" id="GO:0051301">
    <property type="term" value="P:cell division"/>
    <property type="evidence" value="ECO:0007669"/>
    <property type="project" value="UniProtKB-KW"/>
</dbReference>
<dbReference type="PRINTS" id="PR02038">
    <property type="entry name" value="AURORABORA"/>
</dbReference>
<evidence type="ECO:0000256" key="5">
    <source>
        <dbReference type="ARBA" id="ARBA00023306"/>
    </source>
</evidence>
<dbReference type="AlphaFoldDB" id="A0A9Q1CSU6"/>
<feature type="compositionally biased region" description="Basic and acidic residues" evidence="6">
    <location>
        <begin position="347"/>
        <end position="359"/>
    </location>
</feature>
<comment type="caution">
    <text evidence="7">The sequence shown here is derived from an EMBL/GenBank/DDBJ whole genome shotgun (WGS) entry which is preliminary data.</text>
</comment>
<evidence type="ECO:0000313" key="8">
    <source>
        <dbReference type="Proteomes" id="UP001152320"/>
    </source>
</evidence>
<gene>
    <name evidence="7" type="ORF">HOLleu_04071</name>
</gene>
<dbReference type="EMBL" id="JAIZAY010000001">
    <property type="protein sequence ID" value="KAJ8050756.1"/>
    <property type="molecule type" value="Genomic_DNA"/>
</dbReference>
<reference evidence="7" key="1">
    <citation type="submission" date="2021-10" db="EMBL/GenBank/DDBJ databases">
        <title>Tropical sea cucumber genome reveals ecological adaptation and Cuvierian tubules defense mechanism.</title>
        <authorList>
            <person name="Chen T."/>
        </authorList>
    </citation>
    <scope>NUCLEOTIDE SEQUENCE</scope>
    <source>
        <strain evidence="7">Nanhai2018</strain>
        <tissue evidence="7">Muscle</tissue>
    </source>
</reference>
<evidence type="ECO:0000256" key="2">
    <source>
        <dbReference type="ARBA" id="ARBA00020055"/>
    </source>
</evidence>